<dbReference type="RefSeq" id="WP_099243130.1">
    <property type="nucleotide sequence ID" value="NZ_FXXP01000001.1"/>
</dbReference>
<accession>A0A238JAG3</accession>
<organism evidence="10 11">
    <name type="scientific">Pelagimonas phthalicica</name>
    <dbReference type="NCBI Taxonomy" id="1037362"/>
    <lineage>
        <taxon>Bacteria</taxon>
        <taxon>Pseudomonadati</taxon>
        <taxon>Pseudomonadota</taxon>
        <taxon>Alphaproteobacteria</taxon>
        <taxon>Rhodobacterales</taxon>
        <taxon>Roseobacteraceae</taxon>
        <taxon>Pelagimonas</taxon>
    </lineage>
</organism>
<dbReference type="GO" id="GO:0000976">
    <property type="term" value="F:transcription cis-regulatory region binding"/>
    <property type="evidence" value="ECO:0007669"/>
    <property type="project" value="TreeGrafter"/>
</dbReference>
<dbReference type="GO" id="GO:0032993">
    <property type="term" value="C:protein-DNA complex"/>
    <property type="evidence" value="ECO:0007669"/>
    <property type="project" value="TreeGrafter"/>
</dbReference>
<gene>
    <name evidence="10" type="primary">ctrA_1</name>
    <name evidence="10" type="ORF">TRP8649_01041</name>
</gene>
<sequence length="229" mass="25206">MRYMIAETSWDMMSLAQDILGTGTLLTRTDRPEDLIHFLALGVSDLVLIEADQIGKGSITLRELRAASGRTPVVLLSADASSKQKAEWFSEGADAIIDPTQPNEEILHHLMAVARRALGFPMAQVDYGPLRLDLNKRMAHINGCPVKMSPKIYEMLEFIALRPGQVVTRDALLNHIYGLEGEPETRIFDVYACNIRSCLKATANAVELETVRGAGFRLSLNVTVTPEAA</sequence>
<dbReference type="GO" id="GO:0000156">
    <property type="term" value="F:phosphorelay response regulator activity"/>
    <property type="evidence" value="ECO:0007669"/>
    <property type="project" value="TreeGrafter"/>
</dbReference>
<dbReference type="GO" id="GO:0006355">
    <property type="term" value="P:regulation of DNA-templated transcription"/>
    <property type="evidence" value="ECO:0007669"/>
    <property type="project" value="InterPro"/>
</dbReference>
<reference evidence="11" key="1">
    <citation type="submission" date="2017-05" db="EMBL/GenBank/DDBJ databases">
        <authorList>
            <person name="Rodrigo-Torres L."/>
            <person name="Arahal R. D."/>
            <person name="Lucena T."/>
        </authorList>
    </citation>
    <scope>NUCLEOTIDE SEQUENCE [LARGE SCALE GENOMIC DNA]</scope>
    <source>
        <strain evidence="11">CECT 8649</strain>
    </source>
</reference>
<dbReference type="InterPro" id="IPR001789">
    <property type="entry name" value="Sig_transdc_resp-reg_receiver"/>
</dbReference>
<keyword evidence="1" id="KW-0597">Phosphoprotein</keyword>
<dbReference type="AlphaFoldDB" id="A0A238JAG3"/>
<dbReference type="Proteomes" id="UP000225972">
    <property type="component" value="Unassembled WGS sequence"/>
</dbReference>
<dbReference type="CDD" id="cd00383">
    <property type="entry name" value="trans_reg_C"/>
    <property type="match status" value="1"/>
</dbReference>
<evidence type="ECO:0000256" key="6">
    <source>
        <dbReference type="PROSITE-ProRule" id="PRU00169"/>
    </source>
</evidence>
<feature type="DNA-binding region" description="OmpR/PhoB-type" evidence="7">
    <location>
        <begin position="122"/>
        <end position="220"/>
    </location>
</feature>
<dbReference type="Gene3D" id="1.10.10.10">
    <property type="entry name" value="Winged helix-like DNA-binding domain superfamily/Winged helix DNA-binding domain"/>
    <property type="match status" value="1"/>
</dbReference>
<dbReference type="PROSITE" id="PS51755">
    <property type="entry name" value="OMPR_PHOB"/>
    <property type="match status" value="1"/>
</dbReference>
<dbReference type="InterPro" id="IPR011006">
    <property type="entry name" value="CheY-like_superfamily"/>
</dbReference>
<evidence type="ECO:0000313" key="10">
    <source>
        <dbReference type="EMBL" id="SMX26942.1"/>
    </source>
</evidence>
<dbReference type="PROSITE" id="PS50110">
    <property type="entry name" value="RESPONSE_REGULATORY"/>
    <property type="match status" value="1"/>
</dbReference>
<proteinExistence type="predicted"/>
<dbReference type="Pfam" id="PF00486">
    <property type="entry name" value="Trans_reg_C"/>
    <property type="match status" value="1"/>
</dbReference>
<dbReference type="InterPro" id="IPR016032">
    <property type="entry name" value="Sig_transdc_resp-reg_C-effctor"/>
</dbReference>
<keyword evidence="5" id="KW-0804">Transcription</keyword>
<evidence type="ECO:0000256" key="3">
    <source>
        <dbReference type="ARBA" id="ARBA00023015"/>
    </source>
</evidence>
<evidence type="ECO:0000256" key="2">
    <source>
        <dbReference type="ARBA" id="ARBA00023012"/>
    </source>
</evidence>
<keyword evidence="4 7" id="KW-0238">DNA-binding</keyword>
<feature type="domain" description="Response regulatory" evidence="8">
    <location>
        <begin position="2"/>
        <end position="114"/>
    </location>
</feature>
<dbReference type="OrthoDB" id="7873839at2"/>
<dbReference type="InterPro" id="IPR039420">
    <property type="entry name" value="WalR-like"/>
</dbReference>
<dbReference type="SUPFAM" id="SSF52172">
    <property type="entry name" value="CheY-like"/>
    <property type="match status" value="1"/>
</dbReference>
<dbReference type="PANTHER" id="PTHR48111:SF22">
    <property type="entry name" value="REGULATOR OF RPOS"/>
    <property type="match status" value="1"/>
</dbReference>
<feature type="domain" description="OmpR/PhoB-type" evidence="9">
    <location>
        <begin position="122"/>
        <end position="220"/>
    </location>
</feature>
<dbReference type="Gene3D" id="3.40.50.2300">
    <property type="match status" value="1"/>
</dbReference>
<evidence type="ECO:0000256" key="7">
    <source>
        <dbReference type="PROSITE-ProRule" id="PRU01091"/>
    </source>
</evidence>
<dbReference type="GO" id="GO:0005829">
    <property type="term" value="C:cytosol"/>
    <property type="evidence" value="ECO:0007669"/>
    <property type="project" value="TreeGrafter"/>
</dbReference>
<name>A0A238JAG3_9RHOB</name>
<protein>
    <submittedName>
        <fullName evidence="10">Cell cycle response regulator CtrA</fullName>
    </submittedName>
</protein>
<evidence type="ECO:0000259" key="9">
    <source>
        <dbReference type="PROSITE" id="PS51755"/>
    </source>
</evidence>
<evidence type="ECO:0000256" key="4">
    <source>
        <dbReference type="ARBA" id="ARBA00023125"/>
    </source>
</evidence>
<evidence type="ECO:0000256" key="1">
    <source>
        <dbReference type="ARBA" id="ARBA00022553"/>
    </source>
</evidence>
<evidence type="ECO:0000259" key="8">
    <source>
        <dbReference type="PROSITE" id="PS50110"/>
    </source>
</evidence>
<dbReference type="EMBL" id="FXXP01000001">
    <property type="protein sequence ID" value="SMX26942.1"/>
    <property type="molecule type" value="Genomic_DNA"/>
</dbReference>
<keyword evidence="11" id="KW-1185">Reference proteome</keyword>
<comment type="caution">
    <text evidence="6">Lacks conserved residue(s) required for the propagation of feature annotation.</text>
</comment>
<dbReference type="PANTHER" id="PTHR48111">
    <property type="entry name" value="REGULATOR OF RPOS"/>
    <property type="match status" value="1"/>
</dbReference>
<dbReference type="SMART" id="SM00862">
    <property type="entry name" value="Trans_reg_C"/>
    <property type="match status" value="1"/>
</dbReference>
<dbReference type="SUPFAM" id="SSF46894">
    <property type="entry name" value="C-terminal effector domain of the bipartite response regulators"/>
    <property type="match status" value="1"/>
</dbReference>
<dbReference type="InterPro" id="IPR036388">
    <property type="entry name" value="WH-like_DNA-bd_sf"/>
</dbReference>
<keyword evidence="3" id="KW-0805">Transcription regulation</keyword>
<dbReference type="InterPro" id="IPR001867">
    <property type="entry name" value="OmpR/PhoB-type_DNA-bd"/>
</dbReference>
<evidence type="ECO:0000256" key="5">
    <source>
        <dbReference type="ARBA" id="ARBA00023163"/>
    </source>
</evidence>
<keyword evidence="2" id="KW-0902">Two-component regulatory system</keyword>
<evidence type="ECO:0000313" key="11">
    <source>
        <dbReference type="Proteomes" id="UP000225972"/>
    </source>
</evidence>